<name>A0A498MIM9_LABRO</name>
<evidence type="ECO:0000256" key="1">
    <source>
        <dbReference type="SAM" id="Phobius"/>
    </source>
</evidence>
<reference evidence="2 3" key="1">
    <citation type="submission" date="2018-03" db="EMBL/GenBank/DDBJ databases">
        <title>Draft genome sequence of Rohu Carp (Labeo rohita).</title>
        <authorList>
            <person name="Das P."/>
            <person name="Kushwaha B."/>
            <person name="Joshi C.G."/>
            <person name="Kumar D."/>
            <person name="Nagpure N.S."/>
            <person name="Sahoo L."/>
            <person name="Das S.P."/>
            <person name="Bit A."/>
            <person name="Patnaik S."/>
            <person name="Meher P.K."/>
            <person name="Jayasankar P."/>
            <person name="Koringa P.G."/>
            <person name="Patel N.V."/>
            <person name="Hinsu A.T."/>
            <person name="Kumar R."/>
            <person name="Pandey M."/>
            <person name="Agarwal S."/>
            <person name="Srivastava S."/>
            <person name="Singh M."/>
            <person name="Iquebal M.A."/>
            <person name="Jaiswal S."/>
            <person name="Angadi U.B."/>
            <person name="Kumar N."/>
            <person name="Raza M."/>
            <person name="Shah T.M."/>
            <person name="Rai A."/>
            <person name="Jena J.K."/>
        </authorList>
    </citation>
    <scope>NUCLEOTIDE SEQUENCE [LARGE SCALE GENOMIC DNA]</scope>
    <source>
        <strain evidence="2">DASCIFA01</strain>
        <tissue evidence="2">Testis</tissue>
    </source>
</reference>
<sequence>MFAIITSMGYSQASEKKEECPAKQEISCETLRTAEGFTYPMPMNIPNSGHCEYAWYQKNGTCIAHSDGKKLGSVVAMTLKILTVATCEDLQWKLDCDDVQLHCTVNYTECPAKQEISCETLRTAEGFTYLIPMNIPNSGHCEYAWYQKNGTCIAHSGGKILDSVVAMTPNNLIVSICEDLRWQLDCDSIPKLHCIVDYKVIDPEKKQNYNAGLPGWGIALLVTGIVVVIVGALIAVCFYSRNHENSGLGPSNSKPKQAQCRLAQSRPTALGSLQAVFEQATLWDCPH</sequence>
<comment type="caution">
    <text evidence="2">The sequence shown here is derived from an EMBL/GenBank/DDBJ whole genome shotgun (WGS) entry which is preliminary data.</text>
</comment>
<feature type="transmembrane region" description="Helical" evidence="1">
    <location>
        <begin position="216"/>
        <end position="239"/>
    </location>
</feature>
<keyword evidence="1" id="KW-1133">Transmembrane helix</keyword>
<dbReference type="AlphaFoldDB" id="A0A498MIM9"/>
<organism evidence="2 3">
    <name type="scientific">Labeo rohita</name>
    <name type="common">Indian major carp</name>
    <name type="synonym">Cyprinus rohita</name>
    <dbReference type="NCBI Taxonomy" id="84645"/>
    <lineage>
        <taxon>Eukaryota</taxon>
        <taxon>Metazoa</taxon>
        <taxon>Chordata</taxon>
        <taxon>Craniata</taxon>
        <taxon>Vertebrata</taxon>
        <taxon>Euteleostomi</taxon>
        <taxon>Actinopterygii</taxon>
        <taxon>Neopterygii</taxon>
        <taxon>Teleostei</taxon>
        <taxon>Ostariophysi</taxon>
        <taxon>Cypriniformes</taxon>
        <taxon>Cyprinidae</taxon>
        <taxon>Labeoninae</taxon>
        <taxon>Labeonini</taxon>
        <taxon>Labeo</taxon>
    </lineage>
</organism>
<gene>
    <name evidence="2" type="ORF">ROHU_027334</name>
</gene>
<evidence type="ECO:0000313" key="2">
    <source>
        <dbReference type="EMBL" id="RXN16857.1"/>
    </source>
</evidence>
<keyword evidence="1" id="KW-0812">Transmembrane</keyword>
<evidence type="ECO:0000313" key="3">
    <source>
        <dbReference type="Proteomes" id="UP000290572"/>
    </source>
</evidence>
<proteinExistence type="predicted"/>
<keyword evidence="3" id="KW-1185">Reference proteome</keyword>
<dbReference type="EMBL" id="QBIY01012771">
    <property type="protein sequence ID" value="RXN16857.1"/>
    <property type="molecule type" value="Genomic_DNA"/>
</dbReference>
<protein>
    <submittedName>
        <fullName evidence="2">Uncharacterized protein</fullName>
    </submittedName>
</protein>
<accession>A0A498MIM9</accession>
<keyword evidence="1" id="KW-0472">Membrane</keyword>
<dbReference type="Proteomes" id="UP000290572">
    <property type="component" value="Unassembled WGS sequence"/>
</dbReference>